<proteinExistence type="predicted"/>
<keyword evidence="3" id="KW-1185">Reference proteome</keyword>
<comment type="caution">
    <text evidence="2">The sequence shown here is derived from an EMBL/GenBank/DDBJ whole genome shotgun (WGS) entry which is preliminary data.</text>
</comment>
<feature type="chain" id="PRO_5006135150" description="Lipoprotein" evidence="1">
    <location>
        <begin position="24"/>
        <end position="183"/>
    </location>
</feature>
<gene>
    <name evidence="2" type="ORF">I595_909</name>
</gene>
<dbReference type="STRING" id="1300341.I595_909"/>
<dbReference type="RefSeq" id="WP_245628223.1">
    <property type="nucleotide sequence ID" value="NZ_LDJX01000002.1"/>
</dbReference>
<evidence type="ECO:0000313" key="3">
    <source>
        <dbReference type="Proteomes" id="UP000050280"/>
    </source>
</evidence>
<evidence type="ECO:0000256" key="1">
    <source>
        <dbReference type="SAM" id="SignalP"/>
    </source>
</evidence>
<sequence length="183" mass="20136">MMKISSLCRPLWYIALLFAVSCAEEQDFDQFNNLSIIPEVSSSIFYFESDEGTINAAGGGTFYEQDFTFEAFNEPFVSERVVNGTITYQIENTTSKPIAASISFLDNAGTVLDTENFAIGEHPFPLLERQVAYGEGGKSLDILRNTTLIKVTGENLGDASSTSSERTPVIIIRSSATFSLELR</sequence>
<name>A0A0P7AWU2_9FLAO</name>
<protein>
    <recommendedName>
        <fullName evidence="4">Lipoprotein</fullName>
    </recommendedName>
</protein>
<dbReference type="AlphaFoldDB" id="A0A0P7AWU2"/>
<evidence type="ECO:0000313" key="2">
    <source>
        <dbReference type="EMBL" id="KPM32491.1"/>
    </source>
</evidence>
<dbReference type="Proteomes" id="UP000050280">
    <property type="component" value="Unassembled WGS sequence"/>
</dbReference>
<dbReference type="EMBL" id="LDJX01000002">
    <property type="protein sequence ID" value="KPM32491.1"/>
    <property type="molecule type" value="Genomic_DNA"/>
</dbReference>
<dbReference type="PROSITE" id="PS51257">
    <property type="entry name" value="PROKAR_LIPOPROTEIN"/>
    <property type="match status" value="1"/>
</dbReference>
<reference evidence="2 3" key="1">
    <citation type="submission" date="2015-09" db="EMBL/GenBank/DDBJ databases">
        <title>Genome sequence of the marine flavobacterium Croceitalea dokdonensis DOKDO 023 that contains proton- and sodium-pumping rhodopsins.</title>
        <authorList>
            <person name="Kwon S.-K."/>
            <person name="Lee H.K."/>
            <person name="Kwak M.-J."/>
            <person name="Kim J.F."/>
        </authorList>
    </citation>
    <scope>NUCLEOTIDE SEQUENCE [LARGE SCALE GENOMIC DNA]</scope>
    <source>
        <strain evidence="2 3">DOKDO 023</strain>
    </source>
</reference>
<keyword evidence="1" id="KW-0732">Signal</keyword>
<accession>A0A0P7AWU2</accession>
<organism evidence="2 3">
    <name type="scientific">Croceitalea dokdonensis DOKDO 023</name>
    <dbReference type="NCBI Taxonomy" id="1300341"/>
    <lineage>
        <taxon>Bacteria</taxon>
        <taxon>Pseudomonadati</taxon>
        <taxon>Bacteroidota</taxon>
        <taxon>Flavobacteriia</taxon>
        <taxon>Flavobacteriales</taxon>
        <taxon>Flavobacteriaceae</taxon>
        <taxon>Croceitalea</taxon>
    </lineage>
</organism>
<evidence type="ECO:0008006" key="4">
    <source>
        <dbReference type="Google" id="ProtNLM"/>
    </source>
</evidence>
<feature type="signal peptide" evidence="1">
    <location>
        <begin position="1"/>
        <end position="23"/>
    </location>
</feature>